<dbReference type="PANTHER" id="PTHR47328">
    <property type="match status" value="1"/>
</dbReference>
<reference evidence="2" key="1">
    <citation type="submission" date="2013-08" db="EMBL/GenBank/DDBJ databases">
        <title>Intrasporangium oryzae NRRL B-24470.</title>
        <authorList>
            <person name="Liu H."/>
            <person name="Wang G."/>
        </authorList>
    </citation>
    <scope>NUCLEOTIDE SEQUENCE [LARGE SCALE GENOMIC DNA]</scope>
    <source>
        <strain evidence="2">Q5-1</strain>
    </source>
</reference>
<accession>W9GSL8</accession>
<evidence type="ECO:0000313" key="2">
    <source>
        <dbReference type="Proteomes" id="UP000019494"/>
    </source>
</evidence>
<dbReference type="Gene3D" id="3.30.1330.40">
    <property type="entry name" value="RutC-like"/>
    <property type="match status" value="1"/>
</dbReference>
<dbReference type="RefSeq" id="WP_034714506.1">
    <property type="nucleotide sequence ID" value="NZ_AWQS01000029.1"/>
</dbReference>
<comment type="caution">
    <text evidence="1">The sequence shown here is derived from an EMBL/GenBank/DDBJ whole genome shotgun (WGS) entry which is preliminary data.</text>
</comment>
<dbReference type="PANTHER" id="PTHR47328:SF1">
    <property type="entry name" value="RUTC FAMILY PROTEIN YOAB"/>
    <property type="match status" value="1"/>
</dbReference>
<organism evidence="1 2">
    <name type="scientific">Intrasporangium chromatireducens Q5-1</name>
    <dbReference type="NCBI Taxonomy" id="584657"/>
    <lineage>
        <taxon>Bacteria</taxon>
        <taxon>Bacillati</taxon>
        <taxon>Actinomycetota</taxon>
        <taxon>Actinomycetes</taxon>
        <taxon>Micrococcales</taxon>
        <taxon>Intrasporangiaceae</taxon>
        <taxon>Intrasporangium</taxon>
    </lineage>
</organism>
<dbReference type="InterPro" id="IPR006175">
    <property type="entry name" value="YjgF/YER057c/UK114"/>
</dbReference>
<dbReference type="Proteomes" id="UP000019494">
    <property type="component" value="Unassembled WGS sequence"/>
</dbReference>
<proteinExistence type="predicted"/>
<gene>
    <name evidence="1" type="ORF">N864_14440</name>
</gene>
<dbReference type="Pfam" id="PF01042">
    <property type="entry name" value="Ribonuc_L-PSP"/>
    <property type="match status" value="1"/>
</dbReference>
<evidence type="ECO:0000313" key="1">
    <source>
        <dbReference type="EMBL" id="EWT06894.1"/>
    </source>
</evidence>
<dbReference type="AlphaFoldDB" id="W9GSL8"/>
<protein>
    <submittedName>
        <fullName evidence="1">Endoribonuclease L-PSP</fullName>
    </submittedName>
</protein>
<keyword evidence="2" id="KW-1185">Reference proteome</keyword>
<dbReference type="InterPro" id="IPR035959">
    <property type="entry name" value="RutC-like_sf"/>
</dbReference>
<dbReference type="InterPro" id="IPR035709">
    <property type="entry name" value="YoaB-like"/>
</dbReference>
<dbReference type="SUPFAM" id="SSF55298">
    <property type="entry name" value="YjgF-like"/>
    <property type="match status" value="1"/>
</dbReference>
<sequence length="119" mass="13001">MSEIVRTPTPYSYSSAVAAGGFVFLGLHRGFGNDFTEQMAGTLDHLSRTLDGHGLALSHLVKLHVWLKDINDLPSMERYFAERFPPAGFPARMTSTTQFIDEDCLVMVDGVAFSGDSSA</sequence>
<name>W9GSL8_9MICO</name>
<dbReference type="EMBL" id="AWQS01000029">
    <property type="protein sequence ID" value="EWT06894.1"/>
    <property type="molecule type" value="Genomic_DNA"/>
</dbReference>